<protein>
    <submittedName>
        <fullName evidence="2">Uncharacterized protein</fullName>
    </submittedName>
</protein>
<organism evidence="2 3">
    <name type="scientific">Vitis vinifera</name>
    <name type="common">Grape</name>
    <dbReference type="NCBI Taxonomy" id="29760"/>
    <lineage>
        <taxon>Eukaryota</taxon>
        <taxon>Viridiplantae</taxon>
        <taxon>Streptophyta</taxon>
        <taxon>Embryophyta</taxon>
        <taxon>Tracheophyta</taxon>
        <taxon>Spermatophyta</taxon>
        <taxon>Magnoliopsida</taxon>
        <taxon>eudicotyledons</taxon>
        <taxon>Gunneridae</taxon>
        <taxon>Pentapetalae</taxon>
        <taxon>rosids</taxon>
        <taxon>Vitales</taxon>
        <taxon>Vitaceae</taxon>
        <taxon>Viteae</taxon>
        <taxon>Vitis</taxon>
    </lineage>
</organism>
<comment type="caution">
    <text evidence="2">The sequence shown here is derived from an EMBL/GenBank/DDBJ whole genome shotgun (WGS) entry which is preliminary data.</text>
</comment>
<dbReference type="EMBL" id="QGNW01000034">
    <property type="protein sequence ID" value="RVX10600.1"/>
    <property type="molecule type" value="Genomic_DNA"/>
</dbReference>
<dbReference type="AlphaFoldDB" id="A0A438JNQ0"/>
<name>A0A438JNQ0_VITVI</name>
<evidence type="ECO:0000256" key="1">
    <source>
        <dbReference type="SAM" id="MobiDB-lite"/>
    </source>
</evidence>
<sequence length="59" mass="7254">MVRKGRRARRREAEGRSAVSQWNPRRSRLLWMIEKEKSKSSLWRRREGFRHGSDWDRTA</sequence>
<dbReference type="Proteomes" id="UP000288805">
    <property type="component" value="Unassembled WGS sequence"/>
</dbReference>
<gene>
    <name evidence="2" type="ORF">CK203_016929</name>
</gene>
<evidence type="ECO:0000313" key="3">
    <source>
        <dbReference type="Proteomes" id="UP000288805"/>
    </source>
</evidence>
<feature type="region of interest" description="Disordered" evidence="1">
    <location>
        <begin position="1"/>
        <end position="21"/>
    </location>
</feature>
<proteinExistence type="predicted"/>
<reference evidence="2 3" key="1">
    <citation type="journal article" date="2018" name="PLoS Genet.">
        <title>Population sequencing reveals clonal diversity and ancestral inbreeding in the grapevine cultivar Chardonnay.</title>
        <authorList>
            <person name="Roach M.J."/>
            <person name="Johnson D.L."/>
            <person name="Bohlmann J."/>
            <person name="van Vuuren H.J."/>
            <person name="Jones S.J."/>
            <person name="Pretorius I.S."/>
            <person name="Schmidt S.A."/>
            <person name="Borneman A.R."/>
        </authorList>
    </citation>
    <scope>NUCLEOTIDE SEQUENCE [LARGE SCALE GENOMIC DNA]</scope>
    <source>
        <strain evidence="3">cv. Chardonnay</strain>
        <tissue evidence="2">Leaf</tissue>
    </source>
</reference>
<evidence type="ECO:0000313" key="2">
    <source>
        <dbReference type="EMBL" id="RVX10600.1"/>
    </source>
</evidence>
<accession>A0A438JNQ0</accession>
<feature type="compositionally biased region" description="Basic residues" evidence="1">
    <location>
        <begin position="1"/>
        <end position="10"/>
    </location>
</feature>